<dbReference type="AlphaFoldDB" id="A0A2Z2MK55"/>
<proteinExistence type="predicted"/>
<dbReference type="KEGG" id="tsl:A3L11_02630"/>
<accession>A0A2Z2MK55</accession>
<evidence type="ECO:0000313" key="2">
    <source>
        <dbReference type="Proteomes" id="UP000250125"/>
    </source>
</evidence>
<organism evidence="1 2">
    <name type="scientific">Thermococcus siculi</name>
    <dbReference type="NCBI Taxonomy" id="72803"/>
    <lineage>
        <taxon>Archaea</taxon>
        <taxon>Methanobacteriati</taxon>
        <taxon>Methanobacteriota</taxon>
        <taxon>Thermococci</taxon>
        <taxon>Thermococcales</taxon>
        <taxon>Thermococcaceae</taxon>
        <taxon>Thermococcus</taxon>
    </lineage>
</organism>
<name>A0A2Z2MK55_9EURY</name>
<evidence type="ECO:0000313" key="1">
    <source>
        <dbReference type="EMBL" id="ASJ08178.1"/>
    </source>
</evidence>
<reference evidence="1 2" key="1">
    <citation type="submission" date="2016-04" db="EMBL/GenBank/DDBJ databases">
        <title>Complete genome sequence of Thermococcus siculi type strain RG-20.</title>
        <authorList>
            <person name="Oger P.M."/>
        </authorList>
    </citation>
    <scope>NUCLEOTIDE SEQUENCE [LARGE SCALE GENOMIC DNA]</scope>
    <source>
        <strain evidence="1 2">RG-20</strain>
    </source>
</reference>
<keyword evidence="2" id="KW-1185">Reference proteome</keyword>
<sequence>MKRTIGLFLFFFLIVSIVFLLFLSSPERYLVQLHAEFPKPVEFRGTDFLSSYPNDVTHVAIFRFRESSKGKAVWDINGTFEAPPDYVIIELENGSTLYCRANNREGYFVFHPENCYKSLDGALTRHITLTGCINATYTGYRLERKAILVFEFRASNKTTCVNETVEVKGRLWEVSAEIETDNGTVECPLSRVRDSHLADEVFRIEGHCG</sequence>
<dbReference type="OrthoDB" id="91350at2157"/>
<dbReference type="EMBL" id="CP015103">
    <property type="protein sequence ID" value="ASJ08178.1"/>
    <property type="molecule type" value="Genomic_DNA"/>
</dbReference>
<protein>
    <submittedName>
        <fullName evidence="1">Uncharacterized protein</fullName>
    </submittedName>
</protein>
<dbReference type="Proteomes" id="UP000250125">
    <property type="component" value="Chromosome"/>
</dbReference>
<dbReference type="GeneID" id="33317098"/>
<dbReference type="RefSeq" id="WP_088855418.1">
    <property type="nucleotide sequence ID" value="NZ_CP015103.1"/>
</dbReference>
<gene>
    <name evidence="1" type="ORF">A3L11_02630</name>
</gene>